<keyword evidence="2" id="KW-0325">Glycoprotein</keyword>
<dbReference type="EMBL" id="AMQN01005785">
    <property type="status" value="NOT_ANNOTATED_CDS"/>
    <property type="molecule type" value="Genomic_DNA"/>
</dbReference>
<dbReference type="AlphaFoldDB" id="R7V4K6"/>
<dbReference type="Pfam" id="PF01826">
    <property type="entry name" value="TIL"/>
    <property type="match status" value="2"/>
</dbReference>
<dbReference type="HOGENOM" id="CLU_315038_0_0_1"/>
<proteinExistence type="predicted"/>
<feature type="domain" description="VWFD" evidence="4">
    <location>
        <begin position="337"/>
        <end position="534"/>
    </location>
</feature>
<dbReference type="SUPFAM" id="SSF57567">
    <property type="entry name" value="Serine protease inhibitors"/>
    <property type="match status" value="2"/>
</dbReference>
<dbReference type="Pfam" id="PF00014">
    <property type="entry name" value="Kunitz_BPTI"/>
    <property type="match status" value="2"/>
</dbReference>
<evidence type="ECO:0000259" key="4">
    <source>
        <dbReference type="PROSITE" id="PS51233"/>
    </source>
</evidence>
<dbReference type="Proteomes" id="UP000014760">
    <property type="component" value="Unassembled WGS sequence"/>
</dbReference>
<dbReference type="SUPFAM" id="SSF57362">
    <property type="entry name" value="BPTI-like"/>
    <property type="match status" value="2"/>
</dbReference>
<dbReference type="STRING" id="283909.R7V4K6"/>
<dbReference type="InterPro" id="IPR036084">
    <property type="entry name" value="Ser_inhib-like_sf"/>
</dbReference>
<evidence type="ECO:0000313" key="6">
    <source>
        <dbReference type="EnsemblMetazoa" id="CapteP226094"/>
    </source>
</evidence>
<evidence type="ECO:0000313" key="5">
    <source>
        <dbReference type="EMBL" id="ELU11291.1"/>
    </source>
</evidence>
<evidence type="ECO:0008006" key="8">
    <source>
        <dbReference type="Google" id="ProtNLM"/>
    </source>
</evidence>
<dbReference type="InterPro" id="IPR050780">
    <property type="entry name" value="Mucin_vWF_Thrombospondin_sf"/>
</dbReference>
<evidence type="ECO:0000256" key="1">
    <source>
        <dbReference type="ARBA" id="ARBA00023157"/>
    </source>
</evidence>
<feature type="domain" description="BPTI/Kunitz inhibitor" evidence="3">
    <location>
        <begin position="872"/>
        <end position="922"/>
    </location>
</feature>
<sequence length="928" mass="102221">MVPGLPVQVNNDVRVFERPNYVYVQTKFGLQVMWHRTFSLRISVTDDYKNKVCGMCGNYDGNPDNDWIVGPNNKMCSFEFNNRTGGSKTKHEPTFGMSWMYGNDTSSECLNSCKPFPPGPACTEEEMQAANKSCKALLESDGPLEDCIEALGDVRVTDIVKDCIFDECSAKFNGSAIVCGDASLMADECSAEAGISLVWRGPDFCPLPCPDNAFYTTCMTECNPTCGDKYGKSCTPNGICQEGCQCKNGYLFANDECILETHCGCPDNTSGGIVPIGASVVHGDCEEMCECGSHGSKLNCTPMKCRADQDCSVINGVKQCACPPLHGDINGKCVPPASCRCSGDPHCYMFDGEHFSYQGSCLYTMVQDGCQNGLPNEAPNFQVLINNNRLMGKKLASRIYDVTVLFRKMNMTVVLHQGGMVSINGDETPLPYQAFNMTISDSPNGVDLISEYGIQVFWNRIYSLVINVAGGHFDGVCGMCGTYNNNKKDDMVMGPTDQCMPNTINIAPGTLLKDEVIFGSSWFHSMDGDDKNCKTDCERLPYPLKCENKQAKKLCSNLKKPKGPLGRCIDAMGKTAFKSAYRDCLFDTCTQGEVTDKYACVAAEQIMATCENQYGIKYKWRSNKFCPQPCPDHATYLECGQKCTPNCDDPEGLRCSKLIGSNCVAGCFCDKGYIYFDGFCRPKAECKVLRRPCSNLVHPGGDGKYDARVQCLTCKDQPSDAKCRETGTWETCMAYNAICDRTIVTSSNGAVSLSRGCKARADCPERSIGEDLCTTKKGQQTCYQCNYGTLREFQQGIKYYRCQEWVNRDNCILDKDAGSKVKGLRGKRYYFSTSKCKCMAFTYNGAGGNDNNFASAGECGEACSSWRLPDRCLLPADKGTGKSPVKMFYYNAKKNRCKKFQFKGEGGNGNRYSNKKECMQTCMQCGEA</sequence>
<feature type="domain" description="BPTI/Kunitz inhibitor" evidence="3">
    <location>
        <begin position="811"/>
        <end position="863"/>
    </location>
</feature>
<dbReference type="GO" id="GO:0031012">
    <property type="term" value="C:extracellular matrix"/>
    <property type="evidence" value="ECO:0007669"/>
    <property type="project" value="TreeGrafter"/>
</dbReference>
<dbReference type="SMART" id="SM00131">
    <property type="entry name" value="KU"/>
    <property type="match status" value="2"/>
</dbReference>
<evidence type="ECO:0000256" key="2">
    <source>
        <dbReference type="ARBA" id="ARBA00023180"/>
    </source>
</evidence>
<dbReference type="GO" id="GO:0005615">
    <property type="term" value="C:extracellular space"/>
    <property type="evidence" value="ECO:0007669"/>
    <property type="project" value="TreeGrafter"/>
</dbReference>
<dbReference type="InterPro" id="IPR001846">
    <property type="entry name" value="VWF_type-D"/>
</dbReference>
<dbReference type="PANTHER" id="PTHR11339:SF373">
    <property type="entry name" value="VWFD DOMAIN-CONTAINING PROTEIN"/>
    <property type="match status" value="1"/>
</dbReference>
<dbReference type="InterPro" id="IPR002919">
    <property type="entry name" value="TIL_dom"/>
</dbReference>
<evidence type="ECO:0000313" key="7">
    <source>
        <dbReference type="Proteomes" id="UP000014760"/>
    </source>
</evidence>
<dbReference type="Gene3D" id="2.10.25.10">
    <property type="entry name" value="Laminin"/>
    <property type="match status" value="2"/>
</dbReference>
<dbReference type="GO" id="GO:0004867">
    <property type="term" value="F:serine-type endopeptidase inhibitor activity"/>
    <property type="evidence" value="ECO:0007669"/>
    <property type="project" value="InterPro"/>
</dbReference>
<feature type="domain" description="VWFD" evidence="4">
    <location>
        <begin position="1"/>
        <end position="110"/>
    </location>
</feature>
<dbReference type="PROSITE" id="PS51233">
    <property type="entry name" value="VWFD"/>
    <property type="match status" value="2"/>
</dbReference>
<dbReference type="CDD" id="cd19941">
    <property type="entry name" value="TIL"/>
    <property type="match status" value="2"/>
</dbReference>
<dbReference type="SMART" id="SM00216">
    <property type="entry name" value="VWD"/>
    <property type="match status" value="1"/>
</dbReference>
<dbReference type="CDD" id="cd22593">
    <property type="entry name" value="Kunitz_conkunitzin"/>
    <property type="match status" value="2"/>
</dbReference>
<reference evidence="7" key="1">
    <citation type="submission" date="2012-12" db="EMBL/GenBank/DDBJ databases">
        <authorList>
            <person name="Hellsten U."/>
            <person name="Grimwood J."/>
            <person name="Chapman J.A."/>
            <person name="Shapiro H."/>
            <person name="Aerts A."/>
            <person name="Otillar R.P."/>
            <person name="Terry A.Y."/>
            <person name="Boore J.L."/>
            <person name="Simakov O."/>
            <person name="Marletaz F."/>
            <person name="Cho S.-J."/>
            <person name="Edsinger-Gonzales E."/>
            <person name="Havlak P."/>
            <person name="Kuo D.-H."/>
            <person name="Larsson T."/>
            <person name="Lv J."/>
            <person name="Arendt D."/>
            <person name="Savage R."/>
            <person name="Osoegawa K."/>
            <person name="de Jong P."/>
            <person name="Lindberg D.R."/>
            <person name="Seaver E.C."/>
            <person name="Weisblat D.A."/>
            <person name="Putnam N.H."/>
            <person name="Grigoriev I.V."/>
            <person name="Rokhsar D.S."/>
        </authorList>
    </citation>
    <scope>NUCLEOTIDE SEQUENCE</scope>
    <source>
        <strain evidence="7">I ESC-2004</strain>
    </source>
</reference>
<dbReference type="Pfam" id="PF08742">
    <property type="entry name" value="C8"/>
    <property type="match status" value="2"/>
</dbReference>
<dbReference type="OrthoDB" id="6059212at2759"/>
<protein>
    <recommendedName>
        <fullName evidence="8">VWFD domain-containing protein</fullName>
    </recommendedName>
</protein>
<accession>R7V4K6</accession>
<dbReference type="PROSITE" id="PS50279">
    <property type="entry name" value="BPTI_KUNITZ_2"/>
    <property type="match status" value="2"/>
</dbReference>
<dbReference type="InterPro" id="IPR014853">
    <property type="entry name" value="VWF/SSPO/ZAN-like_Cys-rich_dom"/>
</dbReference>
<dbReference type="Gene3D" id="4.10.410.10">
    <property type="entry name" value="Pancreatic trypsin inhibitor Kunitz domain"/>
    <property type="match status" value="2"/>
</dbReference>
<gene>
    <name evidence="5" type="ORF">CAPTEDRAFT_226094</name>
</gene>
<dbReference type="FunFam" id="2.10.25.10:FF:000055">
    <property type="entry name" value="alpha-tectorin isoform X1"/>
    <property type="match status" value="1"/>
</dbReference>
<keyword evidence="1" id="KW-1015">Disulfide bond</keyword>
<dbReference type="EnsemblMetazoa" id="CapteT226094">
    <property type="protein sequence ID" value="CapteP226094"/>
    <property type="gene ID" value="CapteG226094"/>
</dbReference>
<dbReference type="SMART" id="SM00832">
    <property type="entry name" value="C8"/>
    <property type="match status" value="2"/>
</dbReference>
<dbReference type="OMA" id="RECHAIK"/>
<reference evidence="5 7" key="2">
    <citation type="journal article" date="2013" name="Nature">
        <title>Insights into bilaterian evolution from three spiralian genomes.</title>
        <authorList>
            <person name="Simakov O."/>
            <person name="Marletaz F."/>
            <person name="Cho S.J."/>
            <person name="Edsinger-Gonzales E."/>
            <person name="Havlak P."/>
            <person name="Hellsten U."/>
            <person name="Kuo D.H."/>
            <person name="Larsson T."/>
            <person name="Lv J."/>
            <person name="Arendt D."/>
            <person name="Savage R."/>
            <person name="Osoegawa K."/>
            <person name="de Jong P."/>
            <person name="Grimwood J."/>
            <person name="Chapman J.A."/>
            <person name="Shapiro H."/>
            <person name="Aerts A."/>
            <person name="Otillar R.P."/>
            <person name="Terry A.Y."/>
            <person name="Boore J.L."/>
            <person name="Grigoriev I.V."/>
            <person name="Lindberg D.R."/>
            <person name="Seaver E.C."/>
            <person name="Weisblat D.A."/>
            <person name="Putnam N.H."/>
            <person name="Rokhsar D.S."/>
        </authorList>
    </citation>
    <scope>NUCLEOTIDE SEQUENCE</scope>
    <source>
        <strain evidence="5 7">I ESC-2004</strain>
    </source>
</reference>
<dbReference type="Pfam" id="PF12714">
    <property type="entry name" value="TILa"/>
    <property type="match status" value="1"/>
</dbReference>
<evidence type="ECO:0000259" key="3">
    <source>
        <dbReference type="PROSITE" id="PS50279"/>
    </source>
</evidence>
<dbReference type="InterPro" id="IPR025615">
    <property type="entry name" value="TILa_dom"/>
</dbReference>
<organism evidence="5">
    <name type="scientific">Capitella teleta</name>
    <name type="common">Polychaete worm</name>
    <dbReference type="NCBI Taxonomy" id="283909"/>
    <lineage>
        <taxon>Eukaryota</taxon>
        <taxon>Metazoa</taxon>
        <taxon>Spiralia</taxon>
        <taxon>Lophotrochozoa</taxon>
        <taxon>Annelida</taxon>
        <taxon>Polychaeta</taxon>
        <taxon>Sedentaria</taxon>
        <taxon>Scolecida</taxon>
        <taxon>Capitellidae</taxon>
        <taxon>Capitella</taxon>
    </lineage>
</organism>
<name>R7V4K6_CAPTE</name>
<keyword evidence="7" id="KW-1185">Reference proteome</keyword>
<dbReference type="EMBL" id="KB296812">
    <property type="protein sequence ID" value="ELU11291.1"/>
    <property type="molecule type" value="Genomic_DNA"/>
</dbReference>
<dbReference type="InterPro" id="IPR002223">
    <property type="entry name" value="Kunitz_BPTI"/>
</dbReference>
<dbReference type="InterPro" id="IPR036880">
    <property type="entry name" value="Kunitz_BPTI_sf"/>
</dbReference>
<dbReference type="Pfam" id="PF00094">
    <property type="entry name" value="VWD"/>
    <property type="match status" value="2"/>
</dbReference>
<dbReference type="PANTHER" id="PTHR11339">
    <property type="entry name" value="EXTRACELLULAR MATRIX GLYCOPROTEIN RELATED"/>
    <property type="match status" value="1"/>
</dbReference>
<reference evidence="6" key="3">
    <citation type="submission" date="2015-06" db="UniProtKB">
        <authorList>
            <consortium name="EnsemblMetazoa"/>
        </authorList>
    </citation>
    <scope>IDENTIFICATION</scope>
</reference>